<sequence length="129" mass="16166">MIKVTYERYLKSEWWRKRRSETLKQNPTCFMCKKRATQVHHITYKRLGEERDSDLVSVCKKHHRKLHFKKEEKLTDFESRYEYQKYYSQRKKREGKPWYKSKAKIKRKFSCLTRYSKKNRYLTSRYGYG</sequence>
<proteinExistence type="predicted"/>
<dbReference type="SMART" id="SM00507">
    <property type="entry name" value="HNHc"/>
    <property type="match status" value="1"/>
</dbReference>
<name>X1MS36_9ZZZZ</name>
<organism evidence="2">
    <name type="scientific">marine sediment metagenome</name>
    <dbReference type="NCBI Taxonomy" id="412755"/>
    <lineage>
        <taxon>unclassified sequences</taxon>
        <taxon>metagenomes</taxon>
        <taxon>ecological metagenomes</taxon>
    </lineage>
</organism>
<dbReference type="Gene3D" id="1.10.30.50">
    <property type="match status" value="1"/>
</dbReference>
<gene>
    <name evidence="2" type="ORF">S06H3_16636</name>
</gene>
<accession>X1MS36</accession>
<dbReference type="AlphaFoldDB" id="X1MS36"/>
<protein>
    <recommendedName>
        <fullName evidence="1">HNH nuclease domain-containing protein</fullName>
    </recommendedName>
</protein>
<reference evidence="2" key="1">
    <citation type="journal article" date="2014" name="Front. Microbiol.">
        <title>High frequency of phylogenetically diverse reductive dehalogenase-homologous genes in deep subseafloor sedimentary metagenomes.</title>
        <authorList>
            <person name="Kawai M."/>
            <person name="Futagami T."/>
            <person name="Toyoda A."/>
            <person name="Takaki Y."/>
            <person name="Nishi S."/>
            <person name="Hori S."/>
            <person name="Arai W."/>
            <person name="Tsubouchi T."/>
            <person name="Morono Y."/>
            <person name="Uchiyama I."/>
            <person name="Ito T."/>
            <person name="Fujiyama A."/>
            <person name="Inagaki F."/>
            <person name="Takami H."/>
        </authorList>
    </citation>
    <scope>NUCLEOTIDE SEQUENCE</scope>
    <source>
        <strain evidence="2">Expedition CK06-06</strain>
    </source>
</reference>
<dbReference type="EMBL" id="BARV01008244">
    <property type="protein sequence ID" value="GAI17475.1"/>
    <property type="molecule type" value="Genomic_DNA"/>
</dbReference>
<dbReference type="InterPro" id="IPR003615">
    <property type="entry name" value="HNH_nuc"/>
</dbReference>
<comment type="caution">
    <text evidence="2">The sequence shown here is derived from an EMBL/GenBank/DDBJ whole genome shotgun (WGS) entry which is preliminary data.</text>
</comment>
<dbReference type="CDD" id="cd00085">
    <property type="entry name" value="HNHc"/>
    <property type="match status" value="1"/>
</dbReference>
<feature type="domain" description="HNH nuclease" evidence="1">
    <location>
        <begin position="17"/>
        <end position="64"/>
    </location>
</feature>
<evidence type="ECO:0000259" key="1">
    <source>
        <dbReference type="SMART" id="SM00507"/>
    </source>
</evidence>
<evidence type="ECO:0000313" key="2">
    <source>
        <dbReference type="EMBL" id="GAI17475.1"/>
    </source>
</evidence>